<name>A0A1T4Y1Y9_9CLOT</name>
<feature type="chain" id="PRO_5038905938" description="DUF3798 domain-containing protein" evidence="1">
    <location>
        <begin position="19"/>
        <end position="412"/>
    </location>
</feature>
<evidence type="ECO:0000256" key="1">
    <source>
        <dbReference type="SAM" id="SignalP"/>
    </source>
</evidence>
<dbReference type="RefSeq" id="WP_341428974.1">
    <property type="nucleotide sequence ID" value="NZ_FUYH01000019.1"/>
</dbReference>
<dbReference type="STRING" id="1147123.SAMN05443428_11939"/>
<reference evidence="3" key="1">
    <citation type="submission" date="2017-02" db="EMBL/GenBank/DDBJ databases">
        <authorList>
            <person name="Varghese N."/>
            <person name="Submissions S."/>
        </authorList>
    </citation>
    <scope>NUCLEOTIDE SEQUENCE [LARGE SCALE GENOMIC DNA]</scope>
    <source>
        <strain evidence="3">USBA 833</strain>
    </source>
</reference>
<dbReference type="AlphaFoldDB" id="A0A1T4Y1Y9"/>
<evidence type="ECO:0008006" key="4">
    <source>
        <dbReference type="Google" id="ProtNLM"/>
    </source>
</evidence>
<proteinExistence type="predicted"/>
<sequence length="412" mass="45699">MKRVIAFMLAAIMTLSLAACGQKENNQSSQNSQQQNQTQEQKFHIGIVTGTVAQSEDELRGAEAFIKEYGDVDNGGIVKHVTYPDNFMQEQETTIAQIAGLADDPLMKVIVVNQSVPGTVAAFKKIREIRPDILLLAGIPQEDPNMIEEASDLVVDADNIKRGYLMILAAKKMGAKTFVHISFPRHMSIELLSRRRKIMEEACKDLGLKFAFETAPDPMSDVGIPGAQQFILEKMPEWVKKYGKDTAFFCTNDAQTEPLLKKVAELGAIFVEPDLPSPIMGYPGAFGIDLKAEAGNWPAILKKVEDTVIAKGGGKRMGTWAYSFNYTTTEALAEFGKRVVEGTAKKDSFEDLMKCFEKYTPGAEWNGSYYMDVATGEEKKNHVLVYQDTYVLGQGYLGQTKETIPEKYNSIK</sequence>
<dbReference type="SUPFAM" id="SSF53822">
    <property type="entry name" value="Periplasmic binding protein-like I"/>
    <property type="match status" value="1"/>
</dbReference>
<dbReference type="InterPro" id="IPR024258">
    <property type="entry name" value="DUF3798"/>
</dbReference>
<dbReference type="EMBL" id="FUYH01000019">
    <property type="protein sequence ID" value="SKA95799.1"/>
    <property type="molecule type" value="Genomic_DNA"/>
</dbReference>
<keyword evidence="1" id="KW-0732">Signal</keyword>
<feature type="signal peptide" evidence="1">
    <location>
        <begin position="1"/>
        <end position="18"/>
    </location>
</feature>
<accession>A0A1T4Y1Y9</accession>
<gene>
    <name evidence="2" type="ORF">SAMN05443428_11939</name>
</gene>
<dbReference type="Proteomes" id="UP000190105">
    <property type="component" value="Unassembled WGS sequence"/>
</dbReference>
<protein>
    <recommendedName>
        <fullName evidence="4">DUF3798 domain-containing protein</fullName>
    </recommendedName>
</protein>
<dbReference type="Pfam" id="PF12683">
    <property type="entry name" value="DUF3798"/>
    <property type="match status" value="1"/>
</dbReference>
<dbReference type="Gene3D" id="3.40.50.11400">
    <property type="match status" value="1"/>
</dbReference>
<dbReference type="PROSITE" id="PS51257">
    <property type="entry name" value="PROKAR_LIPOPROTEIN"/>
    <property type="match status" value="1"/>
</dbReference>
<evidence type="ECO:0000313" key="3">
    <source>
        <dbReference type="Proteomes" id="UP000190105"/>
    </source>
</evidence>
<keyword evidence="3" id="KW-1185">Reference proteome</keyword>
<dbReference type="InterPro" id="IPR028082">
    <property type="entry name" value="Peripla_BP_I"/>
</dbReference>
<evidence type="ECO:0000313" key="2">
    <source>
        <dbReference type="EMBL" id="SKA95799.1"/>
    </source>
</evidence>
<organism evidence="2 3">
    <name type="scientific">Caloramator quimbayensis</name>
    <dbReference type="NCBI Taxonomy" id="1147123"/>
    <lineage>
        <taxon>Bacteria</taxon>
        <taxon>Bacillati</taxon>
        <taxon>Bacillota</taxon>
        <taxon>Clostridia</taxon>
        <taxon>Eubacteriales</taxon>
        <taxon>Clostridiaceae</taxon>
        <taxon>Caloramator</taxon>
    </lineage>
</organism>
<dbReference type="Gene3D" id="3.40.50.11390">
    <property type="match status" value="1"/>
</dbReference>